<accession>A0ABU1WIK1</accession>
<name>A0ABU1WIK1_9BURK</name>
<evidence type="ECO:0008006" key="3">
    <source>
        <dbReference type="Google" id="ProtNLM"/>
    </source>
</evidence>
<dbReference type="EMBL" id="JAVDWU010000002">
    <property type="protein sequence ID" value="MDR7149091.1"/>
    <property type="molecule type" value="Genomic_DNA"/>
</dbReference>
<evidence type="ECO:0000313" key="2">
    <source>
        <dbReference type="Proteomes" id="UP001265700"/>
    </source>
</evidence>
<keyword evidence="2" id="KW-1185">Reference proteome</keyword>
<protein>
    <recommendedName>
        <fullName evidence="3">DUF4398 domain-containing protein</fullName>
    </recommendedName>
</protein>
<sequence>MGLALAACSNTPQPPQWQMNAKGSAERATEAWLSGETRVEAAEFARARSEVTRTGRPELVARLELLRCAARVASLDFVPCDGFEVVAGDADAPERAYARYLSGAIEAGDAALLPEPHRALVVAAAPDAALAAIQDPLSRLVAAGALMRSGRATPGVIAQAVETASARGWRRPLLAWLKVQQQRAEAAGDSAAAASLQRRIDLVLSAGG</sequence>
<dbReference type="RefSeq" id="WP_310312518.1">
    <property type="nucleotide sequence ID" value="NZ_JAVDWU010000002.1"/>
</dbReference>
<organism evidence="1 2">
    <name type="scientific">Hydrogenophaga palleronii</name>
    <dbReference type="NCBI Taxonomy" id="65655"/>
    <lineage>
        <taxon>Bacteria</taxon>
        <taxon>Pseudomonadati</taxon>
        <taxon>Pseudomonadota</taxon>
        <taxon>Betaproteobacteria</taxon>
        <taxon>Burkholderiales</taxon>
        <taxon>Comamonadaceae</taxon>
        <taxon>Hydrogenophaga</taxon>
    </lineage>
</organism>
<gene>
    <name evidence="1" type="ORF">J2W49_001040</name>
</gene>
<dbReference type="Proteomes" id="UP001265700">
    <property type="component" value="Unassembled WGS sequence"/>
</dbReference>
<proteinExistence type="predicted"/>
<reference evidence="1 2" key="1">
    <citation type="submission" date="2023-07" db="EMBL/GenBank/DDBJ databases">
        <title>Sorghum-associated microbial communities from plants grown in Nebraska, USA.</title>
        <authorList>
            <person name="Schachtman D."/>
        </authorList>
    </citation>
    <scope>NUCLEOTIDE SEQUENCE [LARGE SCALE GENOMIC DNA]</scope>
    <source>
        <strain evidence="1 2">4249</strain>
    </source>
</reference>
<comment type="caution">
    <text evidence="1">The sequence shown here is derived from an EMBL/GenBank/DDBJ whole genome shotgun (WGS) entry which is preliminary data.</text>
</comment>
<evidence type="ECO:0000313" key="1">
    <source>
        <dbReference type="EMBL" id="MDR7149091.1"/>
    </source>
</evidence>